<dbReference type="EMBL" id="JAKKSL010000006">
    <property type="protein sequence ID" value="MCI2285726.1"/>
    <property type="molecule type" value="Genomic_DNA"/>
</dbReference>
<sequence length="200" mass="21579">MLAQHDIFAQQSLVIAITPQVRQGRTDYAEKITQLVSAAQERGVVERIILLSSTAVYDGLSGIVDENNELNLSTDKVKILHAAEQAVMNFSKEGIVIRLAGLVGPNRHPGKFIQAKKTLSDSSAPVNLIHQQDAIGLIESLLCVEWSKISLVSGNNAQTVFNGVSDTHVSKGQYYQAAAKALKLDAPVIKKAGKREHKGG</sequence>
<reference evidence="1" key="1">
    <citation type="submission" date="2022-01" db="EMBL/GenBank/DDBJ databases">
        <title>Colwellia maritima, isolated from seawater.</title>
        <authorList>
            <person name="Kristyanto S."/>
            <person name="Jung J."/>
            <person name="Jeon C.O."/>
        </authorList>
    </citation>
    <scope>NUCLEOTIDE SEQUENCE</scope>
    <source>
        <strain evidence="1">MSW7</strain>
    </source>
</reference>
<evidence type="ECO:0008006" key="3">
    <source>
        <dbReference type="Google" id="ProtNLM"/>
    </source>
</evidence>
<dbReference type="InterPro" id="IPR036291">
    <property type="entry name" value="NAD(P)-bd_dom_sf"/>
</dbReference>
<gene>
    <name evidence="1" type="ORF">L3081_23040</name>
</gene>
<dbReference type="RefSeq" id="WP_242288604.1">
    <property type="nucleotide sequence ID" value="NZ_JAKKSL010000006.1"/>
</dbReference>
<evidence type="ECO:0000313" key="1">
    <source>
        <dbReference type="EMBL" id="MCI2285726.1"/>
    </source>
</evidence>
<organism evidence="1 2">
    <name type="scientific">Colwellia maritima</name>
    <dbReference type="NCBI Taxonomy" id="2912588"/>
    <lineage>
        <taxon>Bacteria</taxon>
        <taxon>Pseudomonadati</taxon>
        <taxon>Pseudomonadota</taxon>
        <taxon>Gammaproteobacteria</taxon>
        <taxon>Alteromonadales</taxon>
        <taxon>Colwelliaceae</taxon>
        <taxon>Colwellia</taxon>
    </lineage>
</organism>
<protein>
    <recommendedName>
        <fullName evidence="3">NAD(P)-binding domain-containing protein</fullName>
    </recommendedName>
</protein>
<keyword evidence="2" id="KW-1185">Reference proteome</keyword>
<name>A0ABS9X665_9GAMM</name>
<dbReference type="SUPFAM" id="SSF51735">
    <property type="entry name" value="NAD(P)-binding Rossmann-fold domains"/>
    <property type="match status" value="1"/>
</dbReference>
<dbReference type="Proteomes" id="UP001139646">
    <property type="component" value="Unassembled WGS sequence"/>
</dbReference>
<evidence type="ECO:0000313" key="2">
    <source>
        <dbReference type="Proteomes" id="UP001139646"/>
    </source>
</evidence>
<proteinExistence type="predicted"/>
<accession>A0ABS9X665</accession>
<comment type="caution">
    <text evidence="1">The sequence shown here is derived from an EMBL/GenBank/DDBJ whole genome shotgun (WGS) entry which is preliminary data.</text>
</comment>
<dbReference type="Gene3D" id="3.40.50.720">
    <property type="entry name" value="NAD(P)-binding Rossmann-like Domain"/>
    <property type="match status" value="1"/>
</dbReference>